<sequence length="137" mass="15669">MEALKQACEELCRAGETAPHGETNEMEIIKQLRESEDNIELNERAPTISENMQAYHESLEQQQQVHTEEFARQRALKRMRSRLGSDKFARTSSEGTGESDMSKEERQLRLRGLGITEKRRASKAESGDKRQNGGHRP</sequence>
<evidence type="ECO:0000313" key="2">
    <source>
        <dbReference type="EMBL" id="VDN31539.1"/>
    </source>
</evidence>
<dbReference type="AlphaFoldDB" id="A0A3P7QMQ7"/>
<proteinExistence type="predicted"/>
<dbReference type="EMBL" id="UYRV01119107">
    <property type="protein sequence ID" value="VDN31539.1"/>
    <property type="molecule type" value="Genomic_DNA"/>
</dbReference>
<name>A0A3P7QMQ7_CYLGO</name>
<keyword evidence="3" id="KW-1185">Reference proteome</keyword>
<reference evidence="2 3" key="1">
    <citation type="submission" date="2018-11" db="EMBL/GenBank/DDBJ databases">
        <authorList>
            <consortium name="Pathogen Informatics"/>
        </authorList>
    </citation>
    <scope>NUCLEOTIDE SEQUENCE [LARGE SCALE GENOMIC DNA]</scope>
</reference>
<accession>A0A3P7QMQ7</accession>
<dbReference type="Proteomes" id="UP000271889">
    <property type="component" value="Unassembled WGS sequence"/>
</dbReference>
<protein>
    <submittedName>
        <fullName evidence="2">Uncharacterized protein</fullName>
    </submittedName>
</protein>
<evidence type="ECO:0000313" key="3">
    <source>
        <dbReference type="Proteomes" id="UP000271889"/>
    </source>
</evidence>
<feature type="compositionally biased region" description="Basic and acidic residues" evidence="1">
    <location>
        <begin position="116"/>
        <end position="131"/>
    </location>
</feature>
<gene>
    <name evidence="2" type="ORF">CGOC_LOCUS11850</name>
</gene>
<organism evidence="2 3">
    <name type="scientific">Cylicostephanus goldi</name>
    <name type="common">Nematode worm</name>
    <dbReference type="NCBI Taxonomy" id="71465"/>
    <lineage>
        <taxon>Eukaryota</taxon>
        <taxon>Metazoa</taxon>
        <taxon>Ecdysozoa</taxon>
        <taxon>Nematoda</taxon>
        <taxon>Chromadorea</taxon>
        <taxon>Rhabditida</taxon>
        <taxon>Rhabditina</taxon>
        <taxon>Rhabditomorpha</taxon>
        <taxon>Strongyloidea</taxon>
        <taxon>Strongylidae</taxon>
        <taxon>Cylicostephanus</taxon>
    </lineage>
</organism>
<feature type="region of interest" description="Disordered" evidence="1">
    <location>
        <begin position="76"/>
        <end position="137"/>
    </location>
</feature>
<evidence type="ECO:0000256" key="1">
    <source>
        <dbReference type="SAM" id="MobiDB-lite"/>
    </source>
</evidence>